<dbReference type="EMBL" id="HBUF01602268">
    <property type="protein sequence ID" value="CAG6776432.1"/>
    <property type="molecule type" value="Transcribed_RNA"/>
</dbReference>
<dbReference type="EMBL" id="HBUF01602267">
    <property type="protein sequence ID" value="CAG6776430.1"/>
    <property type="molecule type" value="Transcribed_RNA"/>
</dbReference>
<organism evidence="1">
    <name type="scientific">Cacopsylla melanoneura</name>
    <dbReference type="NCBI Taxonomy" id="428564"/>
    <lineage>
        <taxon>Eukaryota</taxon>
        <taxon>Metazoa</taxon>
        <taxon>Ecdysozoa</taxon>
        <taxon>Arthropoda</taxon>
        <taxon>Hexapoda</taxon>
        <taxon>Insecta</taxon>
        <taxon>Pterygota</taxon>
        <taxon>Neoptera</taxon>
        <taxon>Paraneoptera</taxon>
        <taxon>Hemiptera</taxon>
        <taxon>Sternorrhyncha</taxon>
        <taxon>Psylloidea</taxon>
        <taxon>Psyllidae</taxon>
        <taxon>Psyllinae</taxon>
        <taxon>Cacopsylla</taxon>
    </lineage>
</organism>
<accession>A0A8D9B4C7</accession>
<proteinExistence type="predicted"/>
<sequence length="109" mass="12550">MWKYTKGTFITLLSYSVPHSTSPHTLLNPTLNLLSYNTQSPNHTDPPFILYTIPHQSFVHTSHNPTLNLPSYTTQSPNPTLKLHSYFTQSHTQPPFILYTHTLLRWACN</sequence>
<evidence type="ECO:0000313" key="1">
    <source>
        <dbReference type="EMBL" id="CAG6776432.1"/>
    </source>
</evidence>
<name>A0A8D9B4C7_9HEMI</name>
<dbReference type="AlphaFoldDB" id="A0A8D9B4C7"/>
<reference evidence="1" key="1">
    <citation type="submission" date="2021-05" db="EMBL/GenBank/DDBJ databases">
        <authorList>
            <person name="Alioto T."/>
            <person name="Alioto T."/>
            <person name="Gomez Garrido J."/>
        </authorList>
    </citation>
    <scope>NUCLEOTIDE SEQUENCE</scope>
</reference>
<protein>
    <submittedName>
        <fullName evidence="1">Uncharacterized protein</fullName>
    </submittedName>
</protein>